<gene>
    <name evidence="2" type="ORF">SYN_03431</name>
</gene>
<dbReference type="SUPFAM" id="SSF54909">
    <property type="entry name" value="Dimeric alpha+beta barrel"/>
    <property type="match status" value="1"/>
</dbReference>
<dbReference type="AlphaFoldDB" id="Q2LRD4"/>
<dbReference type="KEGG" id="sat:SYN_03431"/>
<reference evidence="2 3" key="1">
    <citation type="journal article" date="2007" name="Proc. Natl. Acad. Sci. U.S.A.">
        <title>The genome of Syntrophus aciditrophicus: life at the thermodynamic limit of microbial growth.</title>
        <authorList>
            <person name="McInerney M.J."/>
            <person name="Rohlin L."/>
            <person name="Mouttaki H."/>
            <person name="Kim U."/>
            <person name="Krupp R.S."/>
            <person name="Rios-Hernandez L."/>
            <person name="Sieber J."/>
            <person name="Struchtemeyer C.G."/>
            <person name="Bhattacharyya A."/>
            <person name="Campbell J.W."/>
            <person name="Gunsalus R.P."/>
        </authorList>
    </citation>
    <scope>NUCLEOTIDE SEQUENCE [LARGE SCALE GENOMIC DNA]</scope>
    <source>
        <strain evidence="2 3">SB</strain>
    </source>
</reference>
<feature type="domain" description="ABM" evidence="1">
    <location>
        <begin position="4"/>
        <end position="67"/>
    </location>
</feature>
<protein>
    <submittedName>
        <fullName evidence="2">Hypothetical cytosolic protein</fullName>
    </submittedName>
</protein>
<dbReference type="EMBL" id="CP000252">
    <property type="protein sequence ID" value="ABC76647.1"/>
    <property type="molecule type" value="Genomic_DNA"/>
</dbReference>
<evidence type="ECO:0000313" key="2">
    <source>
        <dbReference type="EMBL" id="ABC76647.1"/>
    </source>
</evidence>
<dbReference type="InterPro" id="IPR011008">
    <property type="entry name" value="Dimeric_a/b-barrel"/>
</dbReference>
<dbReference type="InterPro" id="IPR007138">
    <property type="entry name" value="ABM_dom"/>
</dbReference>
<proteinExistence type="predicted"/>
<evidence type="ECO:0000313" key="3">
    <source>
        <dbReference type="Proteomes" id="UP000001933"/>
    </source>
</evidence>
<dbReference type="OrthoDB" id="287932at2"/>
<accession>Q2LRD4</accession>
<organism evidence="2 3">
    <name type="scientific">Syntrophus aciditrophicus (strain SB)</name>
    <dbReference type="NCBI Taxonomy" id="56780"/>
    <lineage>
        <taxon>Bacteria</taxon>
        <taxon>Pseudomonadati</taxon>
        <taxon>Thermodesulfobacteriota</taxon>
        <taxon>Syntrophia</taxon>
        <taxon>Syntrophales</taxon>
        <taxon>Syntrophaceae</taxon>
        <taxon>Syntrophus</taxon>
    </lineage>
</organism>
<sequence>MNLTIEVRAKPEKFQELYQTLQALLPTMRRENGCLESRIYRDVEDGEVFSLAMHWDDVEKFENYMRSISGSALLGAVDLLSKAVRVRMGGDNPWGGIEVLKRMRKGV</sequence>
<dbReference type="Proteomes" id="UP000001933">
    <property type="component" value="Chromosome"/>
</dbReference>
<dbReference type="RefSeq" id="WP_011416680.1">
    <property type="nucleotide sequence ID" value="NC_007759.1"/>
</dbReference>
<keyword evidence="3" id="KW-1185">Reference proteome</keyword>
<dbReference type="Pfam" id="PF03992">
    <property type="entry name" value="ABM"/>
    <property type="match status" value="1"/>
</dbReference>
<evidence type="ECO:0000259" key="1">
    <source>
        <dbReference type="Pfam" id="PF03992"/>
    </source>
</evidence>
<dbReference type="HOGENOM" id="CLU_131496_8_0_7"/>
<dbReference type="InParanoid" id="Q2LRD4"/>
<dbReference type="STRING" id="56780.SYN_03431"/>
<dbReference type="Gene3D" id="3.30.70.100">
    <property type="match status" value="1"/>
</dbReference>
<dbReference type="eggNOG" id="COG1359">
    <property type="taxonomic scope" value="Bacteria"/>
</dbReference>
<name>Q2LRD4_SYNAS</name>